<name>A0A6G1JW23_9PLEO</name>
<proteinExistence type="predicted"/>
<feature type="region of interest" description="Disordered" evidence="1">
    <location>
        <begin position="429"/>
        <end position="471"/>
    </location>
</feature>
<dbReference type="Proteomes" id="UP000799428">
    <property type="component" value="Unassembled WGS sequence"/>
</dbReference>
<organism evidence="2 3">
    <name type="scientific">Pleomassaria siparia CBS 279.74</name>
    <dbReference type="NCBI Taxonomy" id="1314801"/>
    <lineage>
        <taxon>Eukaryota</taxon>
        <taxon>Fungi</taxon>
        <taxon>Dikarya</taxon>
        <taxon>Ascomycota</taxon>
        <taxon>Pezizomycotina</taxon>
        <taxon>Dothideomycetes</taxon>
        <taxon>Pleosporomycetidae</taxon>
        <taxon>Pleosporales</taxon>
        <taxon>Pleomassariaceae</taxon>
        <taxon>Pleomassaria</taxon>
    </lineage>
</organism>
<feature type="compositionally biased region" description="Acidic residues" evidence="1">
    <location>
        <begin position="432"/>
        <end position="471"/>
    </location>
</feature>
<protein>
    <submittedName>
        <fullName evidence="2">Uncharacterized protein</fullName>
    </submittedName>
</protein>
<evidence type="ECO:0000313" key="3">
    <source>
        <dbReference type="Proteomes" id="UP000799428"/>
    </source>
</evidence>
<evidence type="ECO:0000313" key="2">
    <source>
        <dbReference type="EMBL" id="KAF2704367.1"/>
    </source>
</evidence>
<reference evidence="2" key="1">
    <citation type="journal article" date="2020" name="Stud. Mycol.">
        <title>101 Dothideomycetes genomes: a test case for predicting lifestyles and emergence of pathogens.</title>
        <authorList>
            <person name="Haridas S."/>
            <person name="Albert R."/>
            <person name="Binder M."/>
            <person name="Bloem J."/>
            <person name="Labutti K."/>
            <person name="Salamov A."/>
            <person name="Andreopoulos B."/>
            <person name="Baker S."/>
            <person name="Barry K."/>
            <person name="Bills G."/>
            <person name="Bluhm B."/>
            <person name="Cannon C."/>
            <person name="Castanera R."/>
            <person name="Culley D."/>
            <person name="Daum C."/>
            <person name="Ezra D."/>
            <person name="Gonzalez J."/>
            <person name="Henrissat B."/>
            <person name="Kuo A."/>
            <person name="Liang C."/>
            <person name="Lipzen A."/>
            <person name="Lutzoni F."/>
            <person name="Magnuson J."/>
            <person name="Mondo S."/>
            <person name="Nolan M."/>
            <person name="Ohm R."/>
            <person name="Pangilinan J."/>
            <person name="Park H.-J."/>
            <person name="Ramirez L."/>
            <person name="Alfaro M."/>
            <person name="Sun H."/>
            <person name="Tritt A."/>
            <person name="Yoshinaga Y."/>
            <person name="Zwiers L.-H."/>
            <person name="Turgeon B."/>
            <person name="Goodwin S."/>
            <person name="Spatafora J."/>
            <person name="Crous P."/>
            <person name="Grigoriev I."/>
        </authorList>
    </citation>
    <scope>NUCLEOTIDE SEQUENCE</scope>
    <source>
        <strain evidence="2">CBS 279.74</strain>
    </source>
</reference>
<sequence>MSKSLNKVTLQQAGIEFNEDVADPEDIFKECPQAQQLVQYLLNFENIVTLETLEELELSGDELTEEEEAEIVIQEAQPNPKRSAAFKAFQSRYDIPCCDRYYHSALQIKKEAGNVASEDETRWTEIIKHSVFAELLAKARELEKKSRYTAADALTRFRVESEHTWQFSAIALDQHCQKTHPHSNGLTAPKPDLFFAFHGYDEHERTGGPLSADENIHNFTVTELRRTYESYDQLGKETWKHGKRPFMFLPSPCQRFYSATKVPYKDSYCFPWTICEWKHQGQIGKHEERSKLFCQAANGAAVCLTLFANAASGGLPGEFLRDTRPVVYFTFTGHVARVWIGYITSVQKGCYKYQMRRLWKGSLLKVIDTIKLGVIQPSRSEMKAIFNQMKNPLAEMSKVTMTAATIIDAAMKNDAFSFKRALGRAKTMDSLAGDDEEYDTEEDDSDQEHTEEDDSDQEYTEEDNSDQEYIP</sequence>
<accession>A0A6G1JW23</accession>
<evidence type="ECO:0000256" key="1">
    <source>
        <dbReference type="SAM" id="MobiDB-lite"/>
    </source>
</evidence>
<dbReference type="EMBL" id="MU005783">
    <property type="protein sequence ID" value="KAF2704367.1"/>
    <property type="molecule type" value="Genomic_DNA"/>
</dbReference>
<dbReference type="OrthoDB" id="5081713at2759"/>
<gene>
    <name evidence="2" type="ORF">K504DRAFT_538329</name>
</gene>
<keyword evidence="3" id="KW-1185">Reference proteome</keyword>
<dbReference type="AlphaFoldDB" id="A0A6G1JW23"/>